<feature type="domain" description="B box-type" evidence="2">
    <location>
        <begin position="1"/>
        <end position="46"/>
    </location>
</feature>
<dbReference type="InterPro" id="IPR000315">
    <property type="entry name" value="Znf_B-box"/>
</dbReference>
<sequence length="181" mass="19808">MEARCAMCGESAALHCERDDAFLCWTCDMSVHSHNSIVVRHIRSVLCSTCNAPTRFRASGGSPVPFTCVCVECSPGVWDANLEDVNDDVSDRMSSTSCAQAEEKLAIGARLQIGPLNSKESQQASSCAGLGGNMYPHVRRRIVRHTCRRYRKAPRHTSSVTIISVVYDSIVYTPAEILKGL</sequence>
<evidence type="ECO:0000256" key="1">
    <source>
        <dbReference type="PROSITE-ProRule" id="PRU00024"/>
    </source>
</evidence>
<name>A0ABP0TN68_9BRYO</name>
<dbReference type="PANTHER" id="PTHR31717">
    <property type="entry name" value="ZINC FINGER PROTEIN CONSTANS-LIKE 10"/>
    <property type="match status" value="1"/>
</dbReference>
<dbReference type="EMBL" id="OZ019905">
    <property type="protein sequence ID" value="CAK9200892.1"/>
    <property type="molecule type" value="Genomic_DNA"/>
</dbReference>
<gene>
    <name evidence="3" type="ORF">CSSPTR1EN2_LOCUS5634</name>
</gene>
<dbReference type="PANTHER" id="PTHR31717:SF60">
    <property type="entry name" value="B-BOX TYPE ZINC FINGER FAMILY PROTEIN"/>
    <property type="match status" value="1"/>
</dbReference>
<evidence type="ECO:0000313" key="3">
    <source>
        <dbReference type="EMBL" id="CAK9200892.1"/>
    </source>
</evidence>
<reference evidence="3" key="1">
    <citation type="submission" date="2024-02" db="EMBL/GenBank/DDBJ databases">
        <authorList>
            <consortium name="ELIXIR-Norway"/>
            <consortium name="Elixir Norway"/>
        </authorList>
    </citation>
    <scope>NUCLEOTIDE SEQUENCE</scope>
</reference>
<dbReference type="SMART" id="SM00336">
    <property type="entry name" value="BBOX"/>
    <property type="match status" value="1"/>
</dbReference>
<organism evidence="3 4">
    <name type="scientific">Sphagnum troendelagicum</name>
    <dbReference type="NCBI Taxonomy" id="128251"/>
    <lineage>
        <taxon>Eukaryota</taxon>
        <taxon>Viridiplantae</taxon>
        <taxon>Streptophyta</taxon>
        <taxon>Embryophyta</taxon>
        <taxon>Bryophyta</taxon>
        <taxon>Sphagnophytina</taxon>
        <taxon>Sphagnopsida</taxon>
        <taxon>Sphagnales</taxon>
        <taxon>Sphagnaceae</taxon>
        <taxon>Sphagnum</taxon>
    </lineage>
</organism>
<accession>A0ABP0TN68</accession>
<protein>
    <recommendedName>
        <fullName evidence="2">B box-type domain-containing protein</fullName>
    </recommendedName>
</protein>
<proteinExistence type="predicted"/>
<evidence type="ECO:0000313" key="4">
    <source>
        <dbReference type="Proteomes" id="UP001497512"/>
    </source>
</evidence>
<keyword evidence="1" id="KW-0862">Zinc</keyword>
<keyword evidence="1" id="KW-0479">Metal-binding</keyword>
<dbReference type="PROSITE" id="PS50119">
    <property type="entry name" value="ZF_BBOX"/>
    <property type="match status" value="1"/>
</dbReference>
<evidence type="ECO:0000259" key="2">
    <source>
        <dbReference type="PROSITE" id="PS50119"/>
    </source>
</evidence>
<dbReference type="Proteomes" id="UP001497512">
    <property type="component" value="Chromosome 13"/>
</dbReference>
<keyword evidence="1" id="KW-0863">Zinc-finger</keyword>
<keyword evidence="4" id="KW-1185">Reference proteome</keyword>